<dbReference type="InterPro" id="IPR027417">
    <property type="entry name" value="P-loop_NTPase"/>
</dbReference>
<evidence type="ECO:0000313" key="2">
    <source>
        <dbReference type="EMBL" id="CAK9065008.1"/>
    </source>
</evidence>
<organism evidence="2 3">
    <name type="scientific">Durusdinium trenchii</name>
    <dbReference type="NCBI Taxonomy" id="1381693"/>
    <lineage>
        <taxon>Eukaryota</taxon>
        <taxon>Sar</taxon>
        <taxon>Alveolata</taxon>
        <taxon>Dinophyceae</taxon>
        <taxon>Suessiales</taxon>
        <taxon>Symbiodiniaceae</taxon>
        <taxon>Durusdinium</taxon>
    </lineage>
</organism>
<accession>A0ABP0NMJ0</accession>
<name>A0ABP0NMJ0_9DINO</name>
<gene>
    <name evidence="2" type="ORF">SCF082_LOCUS33368</name>
</gene>
<comment type="caution">
    <text evidence="2">The sequence shown here is derived from an EMBL/GenBank/DDBJ whole genome shotgun (WGS) entry which is preliminary data.</text>
</comment>
<feature type="signal peptide" evidence="1">
    <location>
        <begin position="1"/>
        <end position="19"/>
    </location>
</feature>
<dbReference type="Proteomes" id="UP001642464">
    <property type="component" value="Unassembled WGS sequence"/>
</dbReference>
<keyword evidence="1" id="KW-0732">Signal</keyword>
<reference evidence="2 3" key="1">
    <citation type="submission" date="2024-02" db="EMBL/GenBank/DDBJ databases">
        <authorList>
            <person name="Chen Y."/>
            <person name="Shah S."/>
            <person name="Dougan E. K."/>
            <person name="Thang M."/>
            <person name="Chan C."/>
        </authorList>
    </citation>
    <scope>NUCLEOTIDE SEQUENCE [LARGE SCALE GENOMIC DNA]</scope>
</reference>
<evidence type="ECO:0008006" key="4">
    <source>
        <dbReference type="Google" id="ProtNLM"/>
    </source>
</evidence>
<evidence type="ECO:0000256" key="1">
    <source>
        <dbReference type="SAM" id="SignalP"/>
    </source>
</evidence>
<feature type="chain" id="PRO_5047396550" description="Sulfotransferase" evidence="1">
    <location>
        <begin position="20"/>
        <end position="533"/>
    </location>
</feature>
<evidence type="ECO:0000313" key="3">
    <source>
        <dbReference type="Proteomes" id="UP001642464"/>
    </source>
</evidence>
<keyword evidence="3" id="KW-1185">Reference proteome</keyword>
<sequence length="533" mass="60880">MRFTAFAWFLLGIFGGLLGPRDLFRDRFGLCNLQETKRHFAENGTNSKLPSCIIQIGPTHSAATLQFQQLCVAMYLARPDSIVRCEIEKAPSVIKSNEFWIMKTHDPKWARQVVEQCVETWVFMTAEDSNPLDRTELAIGSATVKSVCDVRTCLETDGAGSMSARYGHMLHLSASELRELQIYMRYWELLQKCCGSEMSPDWRGFLKFGYSYAPARRSETHPLAHECSIYDLGRAERLLMETSVVRRFGQSAEQLLRPDTETEHRFTGHFCVGYNEELRASYQPPPAPGARKKRLLHVGPWKTGSSAMQSLWLLREADLKERGVEFPPSFRTKMLSHCQMELGGKVLSKRRFNPEFNMTFEVLKFLQSAHSNGILTCEGFFSLEPVQLTILKQLLSDFDVTVVYVYRSPLPKMLSQWRFASKHESIREGLAEYFWTSSWNQAADIDKFIDAFGREHVRILDYEGVLLAGENLANVALQVVFGNSSALELPSDNIVNPSEVPTYYHIRSVFGYFSSFVRAKYGCKVVRNISFNY</sequence>
<proteinExistence type="predicted"/>
<protein>
    <recommendedName>
        <fullName evidence="4">Sulfotransferase</fullName>
    </recommendedName>
</protein>
<dbReference type="SUPFAM" id="SSF52540">
    <property type="entry name" value="P-loop containing nucleoside triphosphate hydrolases"/>
    <property type="match status" value="1"/>
</dbReference>
<dbReference type="EMBL" id="CAXAMM010029591">
    <property type="protein sequence ID" value="CAK9065008.1"/>
    <property type="molecule type" value="Genomic_DNA"/>
</dbReference>